<reference evidence="3 4" key="1">
    <citation type="submission" date="2019-08" db="EMBL/GenBank/DDBJ databases">
        <authorList>
            <person name="Shi S."/>
        </authorList>
    </citation>
    <scope>NUCLEOTIDE SEQUENCE [LARGE SCALE GENOMIC DNA]</scope>
    <source>
        <strain evidence="3 4">GY10130</strain>
    </source>
</reference>
<dbReference type="RefSeq" id="WP_147923974.1">
    <property type="nucleotide sequence ID" value="NZ_VRTY01000137.1"/>
</dbReference>
<evidence type="ECO:0000313" key="4">
    <source>
        <dbReference type="Proteomes" id="UP000321926"/>
    </source>
</evidence>
<keyword evidence="1" id="KW-0597">Phosphoprotein</keyword>
<evidence type="ECO:0000259" key="2">
    <source>
        <dbReference type="PROSITE" id="PS50110"/>
    </source>
</evidence>
<dbReference type="EMBL" id="VRTY01000137">
    <property type="protein sequence ID" value="TXK24838.1"/>
    <property type="molecule type" value="Genomic_DNA"/>
</dbReference>
<accession>A0A5C8ITH9</accession>
<organism evidence="3 4">
    <name type="scientific">Pontibacter qinzhouensis</name>
    <dbReference type="NCBI Taxonomy" id="2603253"/>
    <lineage>
        <taxon>Bacteria</taxon>
        <taxon>Pseudomonadati</taxon>
        <taxon>Bacteroidota</taxon>
        <taxon>Cytophagia</taxon>
        <taxon>Cytophagales</taxon>
        <taxon>Hymenobacteraceae</taxon>
        <taxon>Pontibacter</taxon>
    </lineage>
</organism>
<feature type="domain" description="Response regulatory" evidence="2">
    <location>
        <begin position="6"/>
        <end position="136"/>
    </location>
</feature>
<dbReference type="PROSITE" id="PS50110">
    <property type="entry name" value="RESPONSE_REGULATORY"/>
    <property type="match status" value="1"/>
</dbReference>
<protein>
    <submittedName>
        <fullName evidence="3">Response regulator</fullName>
    </submittedName>
</protein>
<name>A0A5C8ITH9_9BACT</name>
<proteinExistence type="predicted"/>
<dbReference type="SUPFAM" id="SSF52172">
    <property type="entry name" value="CheY-like"/>
    <property type="match status" value="1"/>
</dbReference>
<dbReference type="GO" id="GO:0000160">
    <property type="term" value="P:phosphorelay signal transduction system"/>
    <property type="evidence" value="ECO:0007669"/>
    <property type="project" value="InterPro"/>
</dbReference>
<keyword evidence="4" id="KW-1185">Reference proteome</keyword>
<dbReference type="Gene3D" id="3.40.50.2300">
    <property type="match status" value="1"/>
</dbReference>
<dbReference type="OrthoDB" id="1524091at2"/>
<dbReference type="InterPro" id="IPR052893">
    <property type="entry name" value="TCS_response_regulator"/>
</dbReference>
<feature type="modified residue" description="4-aspartylphosphate" evidence="1">
    <location>
        <position position="67"/>
    </location>
</feature>
<dbReference type="InterPro" id="IPR011006">
    <property type="entry name" value="CheY-like_superfamily"/>
</dbReference>
<dbReference type="PANTHER" id="PTHR44520:SF2">
    <property type="entry name" value="RESPONSE REGULATOR RCP1"/>
    <property type="match status" value="1"/>
</dbReference>
<dbReference type="InterPro" id="IPR001789">
    <property type="entry name" value="Sig_transdc_resp-reg_receiver"/>
</dbReference>
<gene>
    <name evidence="3" type="ORF">FVR03_22200</name>
</gene>
<evidence type="ECO:0000313" key="3">
    <source>
        <dbReference type="EMBL" id="TXK24838.1"/>
    </source>
</evidence>
<sequence length="137" mass="14864">MNKINSVLLVDDDEATNFISTLIIKRAGIANELLTARNGKDAIELLKNIESGDASAAGKAPNLILLDINMPVMDGFGFLQAYQKLDFPGKESVVIAVLTTSLNPRDEDLVKKAGVLDFLNKPLTGKVLEELLAKHFN</sequence>
<evidence type="ECO:0000256" key="1">
    <source>
        <dbReference type="PROSITE-ProRule" id="PRU00169"/>
    </source>
</evidence>
<dbReference type="SMART" id="SM00448">
    <property type="entry name" value="REC"/>
    <property type="match status" value="1"/>
</dbReference>
<dbReference type="PANTHER" id="PTHR44520">
    <property type="entry name" value="RESPONSE REGULATOR RCP1-RELATED"/>
    <property type="match status" value="1"/>
</dbReference>
<comment type="caution">
    <text evidence="3">The sequence shown here is derived from an EMBL/GenBank/DDBJ whole genome shotgun (WGS) entry which is preliminary data.</text>
</comment>
<dbReference type="Proteomes" id="UP000321926">
    <property type="component" value="Unassembled WGS sequence"/>
</dbReference>
<dbReference type="Pfam" id="PF00072">
    <property type="entry name" value="Response_reg"/>
    <property type="match status" value="1"/>
</dbReference>
<dbReference type="AlphaFoldDB" id="A0A5C8ITH9"/>